<evidence type="ECO:0000256" key="2">
    <source>
        <dbReference type="ARBA" id="ARBA00007891"/>
    </source>
</evidence>
<dbReference type="InterPro" id="IPR019150">
    <property type="entry name" value="Vesicle_transport_protein_Use1"/>
</dbReference>
<evidence type="ECO:0000256" key="8">
    <source>
        <dbReference type="ARBA" id="ARBA00022989"/>
    </source>
</evidence>
<reference evidence="13" key="1">
    <citation type="journal article" date="2020" name="Fungal Divers.">
        <title>Resolving the Mortierellaceae phylogeny through synthesis of multi-gene phylogenetics and phylogenomics.</title>
        <authorList>
            <person name="Vandepol N."/>
            <person name="Liber J."/>
            <person name="Desiro A."/>
            <person name="Na H."/>
            <person name="Kennedy M."/>
            <person name="Barry K."/>
            <person name="Grigoriev I.V."/>
            <person name="Miller A.N."/>
            <person name="O'Donnell K."/>
            <person name="Stajich J.E."/>
            <person name="Bonito G."/>
        </authorList>
    </citation>
    <scope>NUCLEOTIDE SEQUENCE</scope>
    <source>
        <strain evidence="13">NRRL 6426</strain>
    </source>
</reference>
<keyword evidence="3" id="KW-0813">Transport</keyword>
<dbReference type="GO" id="GO:0005789">
    <property type="term" value="C:endoplasmic reticulum membrane"/>
    <property type="evidence" value="ECO:0007669"/>
    <property type="project" value="UniProtKB-SubCell"/>
</dbReference>
<evidence type="ECO:0000313" key="14">
    <source>
        <dbReference type="Proteomes" id="UP000748756"/>
    </source>
</evidence>
<keyword evidence="4 12" id="KW-0812">Transmembrane</keyword>
<dbReference type="GO" id="GO:0015031">
    <property type="term" value="P:protein transport"/>
    <property type="evidence" value="ECO:0007669"/>
    <property type="project" value="UniProtKB-KW"/>
</dbReference>
<feature type="transmembrane region" description="Helical" evidence="12">
    <location>
        <begin position="280"/>
        <end position="300"/>
    </location>
</feature>
<sequence>MLPFGSPSVKEINMRRLMAKCDAKVQADRILQGSERSKYLMNIKALEEMLAELEEDFSRSGRIDKEAIKGYADKIEALASAVGGTTTVQPSHKGLVQTRMVLDASQLVDGRHGGQDSALRRPSVAVDSEKHHDHLLKQHTHVPADPASQLRERRTDRNELYGSNNNNNRNSLGITTGRSGGASTSKNNNSNSHSVREDQAQVEAALQNDRAAREEMEAGLSALMQQLRHNALAIQQTLVDEQKSGLFDDADQALDTNISRLGKERARLELYSKQSRKTKWMIWGIVLGVSVVFVFMFFIIRIF</sequence>
<comment type="caution">
    <text evidence="13">The sequence shown here is derived from an EMBL/GenBank/DDBJ whole genome shotgun (WGS) entry which is preliminary data.</text>
</comment>
<keyword evidence="14" id="KW-1185">Reference proteome</keyword>
<dbReference type="GO" id="GO:0006890">
    <property type="term" value="P:retrograde vesicle-mediated transport, Golgi to endoplasmic reticulum"/>
    <property type="evidence" value="ECO:0007669"/>
    <property type="project" value="TreeGrafter"/>
</dbReference>
<dbReference type="Pfam" id="PF09753">
    <property type="entry name" value="Use1"/>
    <property type="match status" value="1"/>
</dbReference>
<keyword evidence="6" id="KW-0931">ER-Golgi transport</keyword>
<keyword evidence="10" id="KW-0175">Coiled coil</keyword>
<evidence type="ECO:0000256" key="5">
    <source>
        <dbReference type="ARBA" id="ARBA00022824"/>
    </source>
</evidence>
<evidence type="ECO:0000256" key="3">
    <source>
        <dbReference type="ARBA" id="ARBA00022448"/>
    </source>
</evidence>
<name>A0A9P5RZE5_9FUNG</name>
<comment type="subcellular location">
    <subcellularLocation>
        <location evidence="1">Endoplasmic reticulum membrane</location>
        <topology evidence="1">Single-pass type IV membrane protein</topology>
    </subcellularLocation>
</comment>
<feature type="coiled-coil region" evidence="10">
    <location>
        <begin position="36"/>
        <end position="63"/>
    </location>
</feature>
<gene>
    <name evidence="13" type="ORF">BG015_008480</name>
</gene>
<dbReference type="EMBL" id="JAAAUQ010000497">
    <property type="protein sequence ID" value="KAF9149700.1"/>
    <property type="molecule type" value="Genomic_DNA"/>
</dbReference>
<evidence type="ECO:0000256" key="12">
    <source>
        <dbReference type="SAM" id="Phobius"/>
    </source>
</evidence>
<comment type="similarity">
    <text evidence="2">Belongs to the USE1 family.</text>
</comment>
<dbReference type="PANTHER" id="PTHR13050">
    <property type="entry name" value="USE1-LIKE PROTEIN"/>
    <property type="match status" value="1"/>
</dbReference>
<evidence type="ECO:0000256" key="11">
    <source>
        <dbReference type="SAM" id="MobiDB-lite"/>
    </source>
</evidence>
<dbReference type="AlphaFoldDB" id="A0A9P5RZE5"/>
<dbReference type="PANTHER" id="PTHR13050:SF7">
    <property type="entry name" value="VESICLE TRANSPORT PROTEIN USE1"/>
    <property type="match status" value="1"/>
</dbReference>
<evidence type="ECO:0000313" key="13">
    <source>
        <dbReference type="EMBL" id="KAF9149700.1"/>
    </source>
</evidence>
<keyword evidence="7" id="KW-0653">Protein transport</keyword>
<feature type="compositionally biased region" description="Basic and acidic residues" evidence="11">
    <location>
        <begin position="127"/>
        <end position="136"/>
    </location>
</feature>
<evidence type="ECO:0000256" key="1">
    <source>
        <dbReference type="ARBA" id="ARBA00004163"/>
    </source>
</evidence>
<accession>A0A9P5RZE5</accession>
<dbReference type="Proteomes" id="UP000748756">
    <property type="component" value="Unassembled WGS sequence"/>
</dbReference>
<evidence type="ECO:0000256" key="7">
    <source>
        <dbReference type="ARBA" id="ARBA00022927"/>
    </source>
</evidence>
<dbReference type="GO" id="GO:0005484">
    <property type="term" value="F:SNAP receptor activity"/>
    <property type="evidence" value="ECO:0007669"/>
    <property type="project" value="TreeGrafter"/>
</dbReference>
<dbReference type="GO" id="GO:0031201">
    <property type="term" value="C:SNARE complex"/>
    <property type="evidence" value="ECO:0007669"/>
    <property type="project" value="TreeGrafter"/>
</dbReference>
<feature type="region of interest" description="Disordered" evidence="11">
    <location>
        <begin position="109"/>
        <end position="200"/>
    </location>
</feature>
<protein>
    <submittedName>
        <fullName evidence="13">Uncharacterized protein</fullName>
    </submittedName>
</protein>
<evidence type="ECO:0000256" key="6">
    <source>
        <dbReference type="ARBA" id="ARBA00022892"/>
    </source>
</evidence>
<proteinExistence type="inferred from homology"/>
<keyword evidence="5" id="KW-0256">Endoplasmic reticulum</keyword>
<keyword evidence="9 12" id="KW-0472">Membrane</keyword>
<evidence type="ECO:0000256" key="9">
    <source>
        <dbReference type="ARBA" id="ARBA00023136"/>
    </source>
</evidence>
<evidence type="ECO:0000256" key="10">
    <source>
        <dbReference type="SAM" id="Coils"/>
    </source>
</evidence>
<feature type="compositionally biased region" description="Low complexity" evidence="11">
    <location>
        <begin position="183"/>
        <end position="193"/>
    </location>
</feature>
<keyword evidence="8 12" id="KW-1133">Transmembrane helix</keyword>
<evidence type="ECO:0000256" key="4">
    <source>
        <dbReference type="ARBA" id="ARBA00022692"/>
    </source>
</evidence>
<organism evidence="13 14">
    <name type="scientific">Linnemannia schmuckeri</name>
    <dbReference type="NCBI Taxonomy" id="64567"/>
    <lineage>
        <taxon>Eukaryota</taxon>
        <taxon>Fungi</taxon>
        <taxon>Fungi incertae sedis</taxon>
        <taxon>Mucoromycota</taxon>
        <taxon>Mortierellomycotina</taxon>
        <taxon>Mortierellomycetes</taxon>
        <taxon>Mortierellales</taxon>
        <taxon>Mortierellaceae</taxon>
        <taxon>Linnemannia</taxon>
    </lineage>
</organism>
<dbReference type="OrthoDB" id="4506189at2759"/>
<feature type="compositionally biased region" description="Basic and acidic residues" evidence="11">
    <location>
        <begin position="150"/>
        <end position="159"/>
    </location>
</feature>